<proteinExistence type="predicted"/>
<keyword evidence="1" id="KW-1133">Transmembrane helix</keyword>
<feature type="transmembrane region" description="Helical" evidence="1">
    <location>
        <begin position="17"/>
        <end position="34"/>
    </location>
</feature>
<evidence type="ECO:0000313" key="2">
    <source>
        <dbReference type="EMBL" id="CDW41851.1"/>
    </source>
</evidence>
<keyword evidence="1" id="KW-0812">Transmembrane</keyword>
<reference evidence="2" key="1">
    <citation type="submission" date="2014-05" db="EMBL/GenBank/DDBJ databases">
        <authorList>
            <person name="Chronopoulou M."/>
        </authorList>
    </citation>
    <scope>NUCLEOTIDE SEQUENCE</scope>
    <source>
        <tissue evidence="2">Whole organism</tissue>
    </source>
</reference>
<protein>
    <submittedName>
        <fullName evidence="2">Uncharacterized protein</fullName>
    </submittedName>
</protein>
<feature type="transmembrane region" description="Helical" evidence="1">
    <location>
        <begin position="255"/>
        <end position="274"/>
    </location>
</feature>
<dbReference type="OrthoDB" id="10642113at2759"/>
<evidence type="ECO:0000256" key="1">
    <source>
        <dbReference type="SAM" id="Phobius"/>
    </source>
</evidence>
<name>A0A0K2UVZ9_LEPSM</name>
<feature type="non-terminal residue" evidence="2">
    <location>
        <position position="1"/>
    </location>
</feature>
<organism evidence="2">
    <name type="scientific">Lepeophtheirus salmonis</name>
    <name type="common">Salmon louse</name>
    <name type="synonym">Caligus salmonis</name>
    <dbReference type="NCBI Taxonomy" id="72036"/>
    <lineage>
        <taxon>Eukaryota</taxon>
        <taxon>Metazoa</taxon>
        <taxon>Ecdysozoa</taxon>
        <taxon>Arthropoda</taxon>
        <taxon>Crustacea</taxon>
        <taxon>Multicrustacea</taxon>
        <taxon>Hexanauplia</taxon>
        <taxon>Copepoda</taxon>
        <taxon>Siphonostomatoida</taxon>
        <taxon>Caligidae</taxon>
        <taxon>Lepeophtheirus</taxon>
    </lineage>
</organism>
<keyword evidence="1" id="KW-0472">Membrane</keyword>
<dbReference type="AlphaFoldDB" id="A0A0K2UVZ9"/>
<accession>A0A0K2UVZ9</accession>
<sequence>LILETHERSVLSCLQESLLLCITGVLPFFSFFLLKKEMFDKLRKTQSTRIINYKKEKIQKRRFNKQMSLWVDNIIYCPDAQPKSKLKSSLTTSSSSSSDCNIPTLTLTLNPLQNDEVTINMSNEDSEKLITENISKKIVMEDNLTERGRSSSIESANSLIQEPNNFKRSIGSEMSCNLVPENNHDIGIRRVSEISHINELRREVSGLDHLASEFYEISRQSNPDSISLDSIHKKVLQRCQNKYIPPQKSSIANKCFVLLTGTCTLLGIVYGFWFKNFSYSNVESV</sequence>
<dbReference type="EMBL" id="HACA01024490">
    <property type="protein sequence ID" value="CDW41851.1"/>
    <property type="molecule type" value="Transcribed_RNA"/>
</dbReference>